<dbReference type="EMBL" id="LZME01000023">
    <property type="protein sequence ID" value="OBK88609.1"/>
    <property type="molecule type" value="Genomic_DNA"/>
</dbReference>
<organism evidence="1 2">
    <name type="scientific">Mycolicibacter heraklionensis</name>
    <dbReference type="NCBI Taxonomy" id="512402"/>
    <lineage>
        <taxon>Bacteria</taxon>
        <taxon>Bacillati</taxon>
        <taxon>Actinomycetota</taxon>
        <taxon>Actinomycetes</taxon>
        <taxon>Mycobacteriales</taxon>
        <taxon>Mycobacteriaceae</taxon>
        <taxon>Mycolicibacter</taxon>
    </lineage>
</organism>
<gene>
    <name evidence="1" type="ORF">A5649_15315</name>
</gene>
<evidence type="ECO:0000313" key="1">
    <source>
        <dbReference type="EMBL" id="OBK88609.1"/>
    </source>
</evidence>
<protein>
    <submittedName>
        <fullName evidence="1">Uncharacterized protein</fullName>
    </submittedName>
</protein>
<evidence type="ECO:0000313" key="2">
    <source>
        <dbReference type="Proteomes" id="UP000093712"/>
    </source>
</evidence>
<proteinExistence type="predicted"/>
<accession>A0AA91IZC0</accession>
<comment type="caution">
    <text evidence="1">The sequence shown here is derived from an EMBL/GenBank/DDBJ whole genome shotgun (WGS) entry which is preliminary data.</text>
</comment>
<dbReference type="Proteomes" id="UP000093712">
    <property type="component" value="Unassembled WGS sequence"/>
</dbReference>
<sequence length="59" mass="6206">MCAATGTVGTMSAQPFRTGKRAVLLATDRDLRPRGTNGYTTCWGNNAHGKLAGCPPAQR</sequence>
<dbReference type="AlphaFoldDB" id="A0AA91IZC0"/>
<name>A0AA91IZC0_9MYCO</name>
<reference evidence="1 2" key="1">
    <citation type="submission" date="2016-06" db="EMBL/GenBank/DDBJ databases">
        <authorList>
            <person name="Sutton G."/>
            <person name="Brinkac L."/>
            <person name="Sanka R."/>
            <person name="Adams M."/>
            <person name="Lau E."/>
            <person name="Garcia-Basteiro A."/>
            <person name="Lopez-Varela E."/>
            <person name="Palencia S."/>
        </authorList>
    </citation>
    <scope>NUCLEOTIDE SEQUENCE [LARGE SCALE GENOMIC DNA]</scope>
    <source>
        <strain evidence="1 2">1211594.5</strain>
    </source>
</reference>